<dbReference type="InParanoid" id="A0A4Q1BES6"/>
<reference evidence="8 9" key="1">
    <citation type="submission" date="2016-06" db="EMBL/GenBank/DDBJ databases">
        <title>Evolution of pathogenesis and genome organization in the Tremellales.</title>
        <authorList>
            <person name="Cuomo C."/>
            <person name="Litvintseva A."/>
            <person name="Heitman J."/>
            <person name="Chen Y."/>
            <person name="Sun S."/>
            <person name="Springer D."/>
            <person name="Dromer F."/>
            <person name="Young S."/>
            <person name="Zeng Q."/>
            <person name="Chapman S."/>
            <person name="Gujja S."/>
            <person name="Saif S."/>
            <person name="Birren B."/>
        </authorList>
    </citation>
    <scope>NUCLEOTIDE SEQUENCE [LARGE SCALE GENOMIC DNA]</scope>
    <source>
        <strain evidence="8 9">ATCC 28783</strain>
    </source>
</reference>
<feature type="compositionally biased region" description="Basic and acidic residues" evidence="6">
    <location>
        <begin position="274"/>
        <end position="288"/>
    </location>
</feature>
<keyword evidence="5" id="KW-0539">Nucleus</keyword>
<feature type="region of interest" description="Disordered" evidence="6">
    <location>
        <begin position="217"/>
        <end position="237"/>
    </location>
</feature>
<feature type="compositionally biased region" description="Acidic residues" evidence="6">
    <location>
        <begin position="223"/>
        <end position="235"/>
    </location>
</feature>
<dbReference type="InterPro" id="IPR040023">
    <property type="entry name" value="WBP4"/>
</dbReference>
<keyword evidence="2" id="KW-0479">Metal-binding</keyword>
<feature type="region of interest" description="Disordered" evidence="6">
    <location>
        <begin position="73"/>
        <end position="108"/>
    </location>
</feature>
<feature type="domain" description="Matrin-type" evidence="7">
    <location>
        <begin position="11"/>
        <end position="42"/>
    </location>
</feature>
<dbReference type="SUPFAM" id="SSF57667">
    <property type="entry name" value="beta-beta-alpha zinc fingers"/>
    <property type="match status" value="1"/>
</dbReference>
<dbReference type="GO" id="GO:0003723">
    <property type="term" value="F:RNA binding"/>
    <property type="evidence" value="ECO:0007669"/>
    <property type="project" value="TreeGrafter"/>
</dbReference>
<dbReference type="AlphaFoldDB" id="A0A4Q1BES6"/>
<dbReference type="GO" id="GO:0071011">
    <property type="term" value="C:precatalytic spliceosome"/>
    <property type="evidence" value="ECO:0007669"/>
    <property type="project" value="TreeGrafter"/>
</dbReference>
<dbReference type="InterPro" id="IPR000690">
    <property type="entry name" value="Matrin/U1-C_Znf_C2H2"/>
</dbReference>
<dbReference type="GO" id="GO:0000398">
    <property type="term" value="P:mRNA splicing, via spliceosome"/>
    <property type="evidence" value="ECO:0007669"/>
    <property type="project" value="InterPro"/>
</dbReference>
<evidence type="ECO:0000256" key="4">
    <source>
        <dbReference type="ARBA" id="ARBA00022833"/>
    </source>
</evidence>
<proteinExistence type="predicted"/>
<dbReference type="Gene3D" id="3.30.160.60">
    <property type="entry name" value="Classic Zinc Finger"/>
    <property type="match status" value="1"/>
</dbReference>
<dbReference type="GO" id="GO:0008270">
    <property type="term" value="F:zinc ion binding"/>
    <property type="evidence" value="ECO:0007669"/>
    <property type="project" value="UniProtKB-KW"/>
</dbReference>
<keyword evidence="3" id="KW-0863">Zinc-finger</keyword>
<dbReference type="InterPro" id="IPR036236">
    <property type="entry name" value="Znf_C2H2_sf"/>
</dbReference>
<evidence type="ECO:0000313" key="9">
    <source>
        <dbReference type="Proteomes" id="UP000289152"/>
    </source>
</evidence>
<dbReference type="EMBL" id="SDIL01000121">
    <property type="protein sequence ID" value="RXK35805.1"/>
    <property type="molecule type" value="Genomic_DNA"/>
</dbReference>
<organism evidence="8 9">
    <name type="scientific">Tremella mesenterica</name>
    <name type="common">Jelly fungus</name>
    <dbReference type="NCBI Taxonomy" id="5217"/>
    <lineage>
        <taxon>Eukaryota</taxon>
        <taxon>Fungi</taxon>
        <taxon>Dikarya</taxon>
        <taxon>Basidiomycota</taxon>
        <taxon>Agaricomycotina</taxon>
        <taxon>Tremellomycetes</taxon>
        <taxon>Tremellales</taxon>
        <taxon>Tremellaceae</taxon>
        <taxon>Tremella</taxon>
    </lineage>
</organism>
<feature type="region of interest" description="Disordered" evidence="6">
    <location>
        <begin position="256"/>
        <end position="317"/>
    </location>
</feature>
<dbReference type="Pfam" id="PF06220">
    <property type="entry name" value="zf-U1"/>
    <property type="match status" value="1"/>
</dbReference>
<sequence>MTEWWVSKKNYWCKYCNIWIRDDAPSRKQHETGLKHIGNRERYIRDIYKDGNLAKQAKEEEAIEIAKIEKNAAEAHSKDTHISNYKSRPSLLSTLPSSSSSSSSQHRIQIPKDKFANYSTAKQLGFDDPDTHKTSYEIEQEIKGRGTNVGAWEVVDDLPKGLDSSSLGLVGERKVDEDDPDEFKIQEGKRGREIWEEEDYDLSSLRGMKKKLKSQNLLAEEQVKEEEEGVGEGEGEEWKGKVELKVKMEQGKGLIYNGEEGGWTRVDSGEEGETSVKKEYDGEKKEENLVGSEDVTTIPKENTSLFKKRRPPPSRKK</sequence>
<dbReference type="SMART" id="SM00451">
    <property type="entry name" value="ZnF_U1"/>
    <property type="match status" value="1"/>
</dbReference>
<dbReference type="OrthoDB" id="191651at2759"/>
<keyword evidence="4" id="KW-0862">Zinc</keyword>
<comment type="caution">
    <text evidence="8">The sequence shown here is derived from an EMBL/GenBank/DDBJ whole genome shotgun (WGS) entry which is preliminary data.</text>
</comment>
<evidence type="ECO:0000256" key="5">
    <source>
        <dbReference type="ARBA" id="ARBA00023242"/>
    </source>
</evidence>
<evidence type="ECO:0000256" key="2">
    <source>
        <dbReference type="ARBA" id="ARBA00022723"/>
    </source>
</evidence>
<dbReference type="STRING" id="5217.A0A4Q1BES6"/>
<evidence type="ECO:0000256" key="3">
    <source>
        <dbReference type="ARBA" id="ARBA00022771"/>
    </source>
</evidence>
<evidence type="ECO:0000256" key="1">
    <source>
        <dbReference type="ARBA" id="ARBA00004123"/>
    </source>
</evidence>
<dbReference type="Proteomes" id="UP000289152">
    <property type="component" value="Unassembled WGS sequence"/>
</dbReference>
<dbReference type="VEuPathDB" id="FungiDB:TREMEDRAFT_64085"/>
<dbReference type="PANTHER" id="PTHR13173">
    <property type="entry name" value="WW DOMAIN BINDING PROTEIN 4"/>
    <property type="match status" value="1"/>
</dbReference>
<evidence type="ECO:0000313" key="8">
    <source>
        <dbReference type="EMBL" id="RXK35805.1"/>
    </source>
</evidence>
<dbReference type="InterPro" id="IPR003604">
    <property type="entry name" value="Matrin/U1-like-C_Znf_C2H2"/>
</dbReference>
<dbReference type="PANTHER" id="PTHR13173:SF10">
    <property type="entry name" value="WW DOMAIN-BINDING PROTEIN 4"/>
    <property type="match status" value="1"/>
</dbReference>
<feature type="compositionally biased region" description="Low complexity" evidence="6">
    <location>
        <begin position="87"/>
        <end position="104"/>
    </location>
</feature>
<gene>
    <name evidence="8" type="ORF">M231_06944</name>
</gene>
<protein>
    <recommendedName>
        <fullName evidence="7">Matrin-type domain-containing protein</fullName>
    </recommendedName>
</protein>
<evidence type="ECO:0000256" key="6">
    <source>
        <dbReference type="SAM" id="MobiDB-lite"/>
    </source>
</evidence>
<comment type="subcellular location">
    <subcellularLocation>
        <location evidence="1">Nucleus</location>
    </subcellularLocation>
</comment>
<dbReference type="InterPro" id="IPR013085">
    <property type="entry name" value="U1-CZ_Znf_C2H2"/>
</dbReference>
<dbReference type="PROSITE" id="PS50171">
    <property type="entry name" value="ZF_MATRIN"/>
    <property type="match status" value="1"/>
</dbReference>
<evidence type="ECO:0000259" key="7">
    <source>
        <dbReference type="PROSITE" id="PS50171"/>
    </source>
</evidence>
<accession>A0A4Q1BES6</accession>
<keyword evidence="9" id="KW-1185">Reference proteome</keyword>
<feature type="compositionally biased region" description="Basic residues" evidence="6">
    <location>
        <begin position="306"/>
        <end position="317"/>
    </location>
</feature>
<name>A0A4Q1BES6_TREME</name>